<dbReference type="InterPro" id="IPR036514">
    <property type="entry name" value="SGNH_hydro_sf"/>
</dbReference>
<name>A0A7S2XRL0_9STRA</name>
<accession>A0A7S2XRL0</accession>
<dbReference type="Gene3D" id="3.40.50.1110">
    <property type="entry name" value="SGNH hydrolase"/>
    <property type="match status" value="1"/>
</dbReference>
<dbReference type="EMBL" id="HBHQ01022354">
    <property type="protein sequence ID" value="CAD9823282.1"/>
    <property type="molecule type" value="Transcribed_RNA"/>
</dbReference>
<dbReference type="SUPFAM" id="SSF52266">
    <property type="entry name" value="SGNH hydrolase"/>
    <property type="match status" value="1"/>
</dbReference>
<reference evidence="1" key="1">
    <citation type="submission" date="2021-01" db="EMBL/GenBank/DDBJ databases">
        <authorList>
            <person name="Corre E."/>
            <person name="Pelletier E."/>
            <person name="Niang G."/>
            <person name="Scheremetjew M."/>
            <person name="Finn R."/>
            <person name="Kale V."/>
            <person name="Holt S."/>
            <person name="Cochrane G."/>
            <person name="Meng A."/>
            <person name="Brown T."/>
            <person name="Cohen L."/>
        </authorList>
    </citation>
    <scope>NUCLEOTIDE SEQUENCE</scope>
    <source>
        <strain evidence="1">CCMP2084</strain>
    </source>
</reference>
<gene>
    <name evidence="1" type="ORF">ASEP1449_LOCUS15116</name>
</gene>
<evidence type="ECO:0000313" key="1">
    <source>
        <dbReference type="EMBL" id="CAD9823282.1"/>
    </source>
</evidence>
<evidence type="ECO:0008006" key="2">
    <source>
        <dbReference type="Google" id="ProtNLM"/>
    </source>
</evidence>
<proteinExistence type="predicted"/>
<sequence length="344" mass="38814">MGRRTTRVGVVALVLVTLTALPSFKSLSSHFPLKSASVSHLASLKDPVGAEVNVHESFGYCEYDGSMDTTGSDCYKLLSPHLQSKPAWHFFGDSQMGILVVLELHHPHKSKHGARGDKRCNFLNYVRLEKRSQWVPPAQLQMKGEGGLTTQSQGPMVNGLENPFCTDLMGFTSISFLTETKNYWEYLPVEYASDVEQQTPYTNTTQETLAMFLANELVDRNLTMKENVCIVSNGLHDQKLCANKTKEECLDMYTTNVNTYLELLEPVCGHIVWLGITPVQEDDKFLQTNEVGLKWNQAIQTLLKARGGFFVDTWNETLKFDHTDNIHLVRDYYKSVGKLFSSLM</sequence>
<organism evidence="1">
    <name type="scientific">Attheya septentrionalis</name>
    <dbReference type="NCBI Taxonomy" id="420275"/>
    <lineage>
        <taxon>Eukaryota</taxon>
        <taxon>Sar</taxon>
        <taxon>Stramenopiles</taxon>
        <taxon>Ochrophyta</taxon>
        <taxon>Bacillariophyta</taxon>
        <taxon>Coscinodiscophyceae</taxon>
        <taxon>Chaetocerotophycidae</taxon>
        <taxon>Chaetocerotales</taxon>
        <taxon>Attheyaceae</taxon>
        <taxon>Attheya</taxon>
    </lineage>
</organism>
<dbReference type="AlphaFoldDB" id="A0A7S2XRL0"/>
<protein>
    <recommendedName>
        <fullName evidence="2">SGNH hydrolase-type esterase domain-containing protein</fullName>
    </recommendedName>
</protein>